<gene>
    <name evidence="2" type="ORF">AVDCRST_MAG12-3443</name>
</gene>
<evidence type="ECO:0000313" key="2">
    <source>
        <dbReference type="EMBL" id="CAA9515349.1"/>
    </source>
</evidence>
<feature type="compositionally biased region" description="Basic residues" evidence="1">
    <location>
        <begin position="63"/>
        <end position="100"/>
    </location>
</feature>
<feature type="region of interest" description="Disordered" evidence="1">
    <location>
        <begin position="1"/>
        <end position="140"/>
    </location>
</feature>
<dbReference type="EMBL" id="CADCVK010000486">
    <property type="protein sequence ID" value="CAA9515349.1"/>
    <property type="molecule type" value="Genomic_DNA"/>
</dbReference>
<feature type="compositionally biased region" description="Basic and acidic residues" evidence="1">
    <location>
        <begin position="39"/>
        <end position="55"/>
    </location>
</feature>
<feature type="non-terminal residue" evidence="2">
    <location>
        <position position="1"/>
    </location>
</feature>
<evidence type="ECO:0000256" key="1">
    <source>
        <dbReference type="SAM" id="MobiDB-lite"/>
    </source>
</evidence>
<organism evidence="2">
    <name type="scientific">uncultured Rubrobacteraceae bacterium</name>
    <dbReference type="NCBI Taxonomy" id="349277"/>
    <lineage>
        <taxon>Bacteria</taxon>
        <taxon>Bacillati</taxon>
        <taxon>Actinomycetota</taxon>
        <taxon>Rubrobacteria</taxon>
        <taxon>Rubrobacterales</taxon>
        <taxon>Rubrobacteraceae</taxon>
        <taxon>environmental samples</taxon>
    </lineage>
</organism>
<accession>A0A6J4T7K6</accession>
<dbReference type="AlphaFoldDB" id="A0A6J4T7K6"/>
<protein>
    <submittedName>
        <fullName evidence="2">Uncharacterized protein</fullName>
    </submittedName>
</protein>
<feature type="compositionally biased region" description="Basic residues" evidence="1">
    <location>
        <begin position="108"/>
        <end position="134"/>
    </location>
</feature>
<feature type="compositionally biased region" description="Basic residues" evidence="1">
    <location>
        <begin position="26"/>
        <end position="38"/>
    </location>
</feature>
<feature type="compositionally biased region" description="Basic and acidic residues" evidence="1">
    <location>
        <begin position="15"/>
        <end position="24"/>
    </location>
</feature>
<sequence>ENCCSARGSRGRVRGGPDQHDGGRPARARRPGARRHLGPRHEPDGPRRRPHDREAGLYGPGGRVRRGLRGTRRRDRRRHSHRRRPGRRRPRPLPRHRLPTRLRIAPGRPRRLRQRPRRGIAQGARRRPDHGRRRAGGEVL</sequence>
<feature type="non-terminal residue" evidence="2">
    <location>
        <position position="140"/>
    </location>
</feature>
<proteinExistence type="predicted"/>
<name>A0A6J4T7K6_9ACTN</name>
<reference evidence="2" key="1">
    <citation type="submission" date="2020-02" db="EMBL/GenBank/DDBJ databases">
        <authorList>
            <person name="Meier V. D."/>
        </authorList>
    </citation>
    <scope>NUCLEOTIDE SEQUENCE</scope>
    <source>
        <strain evidence="2">AVDCRST_MAG12</strain>
    </source>
</reference>